<gene>
    <name evidence="2" type="ORF">Ctob_012208</name>
</gene>
<organism evidence="2 3">
    <name type="scientific">Chrysochromulina tobinii</name>
    <dbReference type="NCBI Taxonomy" id="1460289"/>
    <lineage>
        <taxon>Eukaryota</taxon>
        <taxon>Haptista</taxon>
        <taxon>Haptophyta</taxon>
        <taxon>Prymnesiophyceae</taxon>
        <taxon>Prymnesiales</taxon>
        <taxon>Chrysochromulinaceae</taxon>
        <taxon>Chrysochromulina</taxon>
    </lineage>
</organism>
<name>A0A0M0K4B1_9EUKA</name>
<sequence>MRDDTPPRLPADAPQWQPYSGDSVAVLGTTSRWLDSDDDIQSNSSKALVAPWLVLDFPQRWPEVFKESASLKSFINKQLRGKRCRVVGSLTDAEAERVKCHVLRPLHSFENAERLSKAVGWRVVKGFHVSECLDEEDSYVAIRHWWNECNGRWLDATPSYVPPVPGHVEHRLLVESEKGEKHPSTLTTRRRDAATALCHRLVGGGALMLARYLLANPPDAALLGADEAAAAPTDALSGAPSLTSPLVPVFTPSMPALLSTSLAPLPSTPLDAAVVASSRSPADTSKWSSFERNQRWDNPALYQELDGGGMPISAPFSAARCAEAEMHAAVEKARAKVRAEAEKRSVAERAAHLLQTTKSMRALGFHTMSKEELSKYGMAAEQEQSALDEHAFEMQRARERLARDRYTDRWERASDLARLEIAGKERPRDRVQKMLREMMTSGETREMMTSGETREMMTSGKTRQATKAGAGEEEEAANEEGAHIEDVDHFSAKGARWRRAAALGALGDHKAACIDLSALWKQAPRCYEAEGLLTAAERCTERGDPEGGVALLRAASWVVGVPMASGVSCAAESIMLEQVGKLLRRLSGLGEMALGGADAVTVGVLQLCEALARRRVANCAWLPESCVLRLYKEGRTGAIRAAAEGVLVWLTRHPHTRGWMDGLEQTRAEPIVFKCRALHGACQIGRRGFDEGIGWAFRHHELELAEAETKLLLGDGD</sequence>
<proteinExistence type="predicted"/>
<keyword evidence="3" id="KW-1185">Reference proteome</keyword>
<feature type="region of interest" description="Disordered" evidence="1">
    <location>
        <begin position="440"/>
        <end position="487"/>
    </location>
</feature>
<protein>
    <submittedName>
        <fullName evidence="2">Uncharacterized protein</fullName>
    </submittedName>
</protein>
<dbReference type="EMBL" id="JWZX01001448">
    <property type="protein sequence ID" value="KOO33706.1"/>
    <property type="molecule type" value="Genomic_DNA"/>
</dbReference>
<evidence type="ECO:0000256" key="1">
    <source>
        <dbReference type="SAM" id="MobiDB-lite"/>
    </source>
</evidence>
<accession>A0A0M0K4B1</accession>
<dbReference type="Proteomes" id="UP000037460">
    <property type="component" value="Unassembled WGS sequence"/>
</dbReference>
<dbReference type="OrthoDB" id="10689241at2759"/>
<feature type="region of interest" description="Disordered" evidence="1">
    <location>
        <begin position="1"/>
        <end position="20"/>
    </location>
</feature>
<comment type="caution">
    <text evidence="2">The sequence shown here is derived from an EMBL/GenBank/DDBJ whole genome shotgun (WGS) entry which is preliminary data.</text>
</comment>
<reference evidence="3" key="1">
    <citation type="journal article" date="2015" name="PLoS Genet.">
        <title>Genome Sequence and Transcriptome Analyses of Chrysochromulina tobin: Metabolic Tools for Enhanced Algal Fitness in the Prominent Order Prymnesiales (Haptophyceae).</title>
        <authorList>
            <person name="Hovde B.T."/>
            <person name="Deodato C.R."/>
            <person name="Hunsperger H.M."/>
            <person name="Ryken S.A."/>
            <person name="Yost W."/>
            <person name="Jha R.K."/>
            <person name="Patterson J."/>
            <person name="Monnat R.J. Jr."/>
            <person name="Barlow S.B."/>
            <person name="Starkenburg S.R."/>
            <person name="Cattolico R.A."/>
        </authorList>
    </citation>
    <scope>NUCLEOTIDE SEQUENCE</scope>
    <source>
        <strain evidence="3">CCMP291</strain>
    </source>
</reference>
<evidence type="ECO:0000313" key="3">
    <source>
        <dbReference type="Proteomes" id="UP000037460"/>
    </source>
</evidence>
<dbReference type="AlphaFoldDB" id="A0A0M0K4B1"/>
<evidence type="ECO:0000313" key="2">
    <source>
        <dbReference type="EMBL" id="KOO33706.1"/>
    </source>
</evidence>